<proteinExistence type="predicted"/>
<feature type="domain" description="PDZ" evidence="5">
    <location>
        <begin position="260"/>
        <end position="329"/>
    </location>
</feature>
<evidence type="ECO:0000259" key="5">
    <source>
        <dbReference type="PROSITE" id="PS50106"/>
    </source>
</evidence>
<dbReference type="Pfam" id="PF13180">
    <property type="entry name" value="PDZ_2"/>
    <property type="match status" value="1"/>
</dbReference>
<dbReference type="AlphaFoldDB" id="A0A517SGS6"/>
<dbReference type="OrthoDB" id="248175at2"/>
<dbReference type="Gene3D" id="2.40.10.120">
    <property type="match status" value="1"/>
</dbReference>
<dbReference type="InterPro" id="IPR036034">
    <property type="entry name" value="PDZ_sf"/>
</dbReference>
<dbReference type="RefSeq" id="WP_145031090.1">
    <property type="nucleotide sequence ID" value="NZ_CP036271.1"/>
</dbReference>
<evidence type="ECO:0000313" key="6">
    <source>
        <dbReference type="EMBL" id="QDT55322.1"/>
    </source>
</evidence>
<dbReference type="InterPro" id="IPR051201">
    <property type="entry name" value="Chloro_Bact_Ser_Proteases"/>
</dbReference>
<dbReference type="SUPFAM" id="SSF50494">
    <property type="entry name" value="Trypsin-like serine proteases"/>
    <property type="match status" value="1"/>
</dbReference>
<dbReference type="KEGG" id="ccos:Pan44_33650"/>
<dbReference type="Pfam" id="PF13365">
    <property type="entry name" value="Trypsin_2"/>
    <property type="match status" value="1"/>
</dbReference>
<dbReference type="GO" id="GO:0004252">
    <property type="term" value="F:serine-type endopeptidase activity"/>
    <property type="evidence" value="ECO:0007669"/>
    <property type="project" value="InterPro"/>
</dbReference>
<dbReference type="Gene3D" id="2.30.42.10">
    <property type="match status" value="1"/>
</dbReference>
<reference evidence="6 7" key="1">
    <citation type="submission" date="2019-02" db="EMBL/GenBank/DDBJ databases">
        <title>Deep-cultivation of Planctomycetes and their phenomic and genomic characterization uncovers novel biology.</title>
        <authorList>
            <person name="Wiegand S."/>
            <person name="Jogler M."/>
            <person name="Boedeker C."/>
            <person name="Pinto D."/>
            <person name="Vollmers J."/>
            <person name="Rivas-Marin E."/>
            <person name="Kohn T."/>
            <person name="Peeters S.H."/>
            <person name="Heuer A."/>
            <person name="Rast P."/>
            <person name="Oberbeckmann S."/>
            <person name="Bunk B."/>
            <person name="Jeske O."/>
            <person name="Meyerdierks A."/>
            <person name="Storesund J.E."/>
            <person name="Kallscheuer N."/>
            <person name="Luecker S."/>
            <person name="Lage O.M."/>
            <person name="Pohl T."/>
            <person name="Merkel B.J."/>
            <person name="Hornburger P."/>
            <person name="Mueller R.-W."/>
            <person name="Bruemmer F."/>
            <person name="Labrenz M."/>
            <person name="Spormann A.M."/>
            <person name="Op den Camp H."/>
            <person name="Overmann J."/>
            <person name="Amann R."/>
            <person name="Jetten M.S.M."/>
            <person name="Mascher T."/>
            <person name="Medema M.H."/>
            <person name="Devos D.P."/>
            <person name="Kaster A.-K."/>
            <person name="Ovreas L."/>
            <person name="Rohde M."/>
            <person name="Galperin M.Y."/>
            <person name="Jogler C."/>
        </authorList>
    </citation>
    <scope>NUCLEOTIDE SEQUENCE [LARGE SCALE GENOMIC DNA]</scope>
    <source>
        <strain evidence="6 7">Pan44</strain>
    </source>
</reference>
<feature type="region of interest" description="Disordered" evidence="3">
    <location>
        <begin position="349"/>
        <end position="397"/>
    </location>
</feature>
<dbReference type="PANTHER" id="PTHR43343:SF3">
    <property type="entry name" value="PROTEASE DO-LIKE 8, CHLOROPLASTIC"/>
    <property type="match status" value="1"/>
</dbReference>
<dbReference type="SUPFAM" id="SSF50156">
    <property type="entry name" value="PDZ domain-like"/>
    <property type="match status" value="1"/>
</dbReference>
<dbReference type="EC" id="3.4.21.107" evidence="6"/>
<keyword evidence="4" id="KW-0732">Signal</keyword>
<evidence type="ECO:0000256" key="2">
    <source>
        <dbReference type="ARBA" id="ARBA00022801"/>
    </source>
</evidence>
<evidence type="ECO:0000256" key="1">
    <source>
        <dbReference type="ARBA" id="ARBA00022670"/>
    </source>
</evidence>
<dbReference type="Proteomes" id="UP000315700">
    <property type="component" value="Chromosome"/>
</dbReference>
<dbReference type="PRINTS" id="PR00834">
    <property type="entry name" value="PROTEASES2C"/>
</dbReference>
<dbReference type="SMART" id="SM00228">
    <property type="entry name" value="PDZ"/>
    <property type="match status" value="1"/>
</dbReference>
<gene>
    <name evidence="6" type="primary">degP_1</name>
    <name evidence="6" type="ORF">Pan44_33650</name>
</gene>
<dbReference type="PANTHER" id="PTHR43343">
    <property type="entry name" value="PEPTIDASE S12"/>
    <property type="match status" value="1"/>
</dbReference>
<evidence type="ECO:0000256" key="4">
    <source>
        <dbReference type="SAM" id="SignalP"/>
    </source>
</evidence>
<dbReference type="GO" id="GO:0006508">
    <property type="term" value="P:proteolysis"/>
    <property type="evidence" value="ECO:0007669"/>
    <property type="project" value="UniProtKB-KW"/>
</dbReference>
<keyword evidence="1 6" id="KW-0645">Protease</keyword>
<dbReference type="PROSITE" id="PS50106">
    <property type="entry name" value="PDZ"/>
    <property type="match status" value="1"/>
</dbReference>
<feature type="chain" id="PRO_5021764859" evidence="4">
    <location>
        <begin position="40"/>
        <end position="607"/>
    </location>
</feature>
<evidence type="ECO:0000313" key="7">
    <source>
        <dbReference type="Proteomes" id="UP000315700"/>
    </source>
</evidence>
<organism evidence="6 7">
    <name type="scientific">Caulifigura coniformis</name>
    <dbReference type="NCBI Taxonomy" id="2527983"/>
    <lineage>
        <taxon>Bacteria</taxon>
        <taxon>Pseudomonadati</taxon>
        <taxon>Planctomycetota</taxon>
        <taxon>Planctomycetia</taxon>
        <taxon>Planctomycetales</taxon>
        <taxon>Planctomycetaceae</taxon>
        <taxon>Caulifigura</taxon>
    </lineage>
</organism>
<dbReference type="InterPro" id="IPR001478">
    <property type="entry name" value="PDZ"/>
</dbReference>
<dbReference type="InterPro" id="IPR009003">
    <property type="entry name" value="Peptidase_S1_PA"/>
</dbReference>
<keyword evidence="7" id="KW-1185">Reference proteome</keyword>
<name>A0A517SGS6_9PLAN</name>
<feature type="signal peptide" evidence="4">
    <location>
        <begin position="1"/>
        <end position="39"/>
    </location>
</feature>
<protein>
    <submittedName>
        <fullName evidence="6">Periplasmic serine endoprotease DegP</fullName>
        <ecNumber evidence="6">3.4.21.107</ecNumber>
    </submittedName>
</protein>
<sequence precursor="true">MRRPIRSALIRSAHPARLRAAACLAAASLLLFPCVRAQAVEPQVLEEQARRIDVIQKMAPSVVAIFAKDGNGGGSGVVVSPDGYVVTNFHVVMGQGSFLKCGLNDGKLYDSVLVGVDPTGDVAVIKLVGRSDFPAATIGDSETVRVGDGAYAVGNPFLLAADFQPTVTYGMVSGIHRYQFPSETFLEYTDCIQVDTSINPGNSGGPLFNEKAELIGINGRISVEKRGRKNVGAGYAISINQVMNFLDHLKSGRIVDHATLGAVVATNNDGTVTVTNILENSEAYRRGLQVGDELVSFAGRPIHTANEFKNVLGIYPDGWKLPLTYRRRDKEERILVRLRRLHRASELELAGLEEKKPREKPEPEKPPADPKKQHNRDGDPNPDPKKRSGGQPPQFPDEVTRLFEERDGYANFYFNRVAQDRLLEVLQGWGPYSDSKGAWQLTGQLDPRTPVQIKLGDEAIAMRIGDKTIGQPLNQDLTDLPAGSGGWLPAMHSLRQILTRQGEAFSDLYYVGSEPLDGTGPRVDVLEALRGESTCRWYFDQKSKLCVGMDYRRQEDVDECEMRFAELREFGPLRFPSVIEVRHAGQPVGAFQVDSLQVSGAPKTAAK</sequence>
<dbReference type="InterPro" id="IPR001940">
    <property type="entry name" value="Peptidase_S1C"/>
</dbReference>
<evidence type="ECO:0000256" key="3">
    <source>
        <dbReference type="SAM" id="MobiDB-lite"/>
    </source>
</evidence>
<dbReference type="EMBL" id="CP036271">
    <property type="protein sequence ID" value="QDT55322.1"/>
    <property type="molecule type" value="Genomic_DNA"/>
</dbReference>
<dbReference type="InParanoid" id="A0A517SGS6"/>
<feature type="compositionally biased region" description="Basic and acidic residues" evidence="3">
    <location>
        <begin position="352"/>
        <end position="386"/>
    </location>
</feature>
<keyword evidence="2 6" id="KW-0378">Hydrolase</keyword>
<accession>A0A517SGS6</accession>